<sequence>MFKKLYHIALRECGIMWKNPIYFFCMIIFPIAVVIFFTTLMKDGVPTDMPVGIVDQDHSATSRQLVHKLDAFQTTKVVSHYENIAEARHAIQKNEIYAFLVIPSGTEAGLMASRQPKISFYYSSVSLAAGSLLFRDLKTISTLGGAAAGMAKLSALGKTNDEIMTFLQPIAVDLHMIGNPYANYNYYLSTVMVPGLIMLFIFLITPYSIGTELKFNRARDWMRMAGNNPYLAIAGKMLPQTLIFLSIFLLFEFYIYYVLGFPHPGGAAPIILLGILSVLSCQCFGIFAFGLMPSLRMSMSICSLWGVVSFSICGATYPLFAMDSPIEAIGQLFPMRHYYMIYQMNIFNGFPMSDAVLHWSALVLFCALPILTIWNIKKAMLVYKYLP</sequence>
<feature type="transmembrane region" description="Helical" evidence="6">
    <location>
        <begin position="267"/>
        <end position="289"/>
    </location>
</feature>
<feature type="domain" description="ABC-2 type transporter transmembrane" evidence="7">
    <location>
        <begin position="22"/>
        <end position="371"/>
    </location>
</feature>
<dbReference type="InterPro" id="IPR013525">
    <property type="entry name" value="ABC2_TM"/>
</dbReference>
<evidence type="ECO:0000313" key="8">
    <source>
        <dbReference type="EMBL" id="TFH80180.1"/>
    </source>
</evidence>
<dbReference type="PANTHER" id="PTHR30294:SF47">
    <property type="entry name" value="INNER MEMBRANE TRANSPORT PERMEASE YHHJ"/>
    <property type="match status" value="1"/>
</dbReference>
<evidence type="ECO:0000259" key="7">
    <source>
        <dbReference type="Pfam" id="PF12698"/>
    </source>
</evidence>
<dbReference type="RefSeq" id="WP_134843588.1">
    <property type="nucleotide sequence ID" value="NZ_SGVY01000022.1"/>
</dbReference>
<dbReference type="GO" id="GO:0140359">
    <property type="term" value="F:ABC-type transporter activity"/>
    <property type="evidence" value="ECO:0007669"/>
    <property type="project" value="InterPro"/>
</dbReference>
<dbReference type="Proteomes" id="UP000297872">
    <property type="component" value="Unassembled WGS sequence"/>
</dbReference>
<evidence type="ECO:0000256" key="4">
    <source>
        <dbReference type="ARBA" id="ARBA00022989"/>
    </source>
</evidence>
<dbReference type="AlphaFoldDB" id="A0A4Y8VIB6"/>
<reference evidence="8 9" key="1">
    <citation type="submission" date="2019-02" db="EMBL/GenBank/DDBJ databases">
        <title>Draft Genome Sequence of the Prevotella sp. BCRC 81118, Isolated from Human Feces.</title>
        <authorList>
            <person name="Huang C.-H."/>
        </authorList>
    </citation>
    <scope>NUCLEOTIDE SEQUENCE [LARGE SCALE GENOMIC DNA]</scope>
    <source>
        <strain evidence="8 9">BCRC 81118</strain>
    </source>
</reference>
<feature type="transmembrane region" description="Helical" evidence="6">
    <location>
        <begin position="301"/>
        <end position="320"/>
    </location>
</feature>
<evidence type="ECO:0000313" key="9">
    <source>
        <dbReference type="Proteomes" id="UP000297872"/>
    </source>
</evidence>
<dbReference type="OrthoDB" id="9811522at2"/>
<evidence type="ECO:0000256" key="3">
    <source>
        <dbReference type="ARBA" id="ARBA00022692"/>
    </source>
</evidence>
<dbReference type="EMBL" id="SGVY01000022">
    <property type="protein sequence ID" value="TFH80180.1"/>
    <property type="molecule type" value="Genomic_DNA"/>
</dbReference>
<feature type="transmembrane region" description="Helical" evidence="6">
    <location>
        <begin position="21"/>
        <end position="41"/>
    </location>
</feature>
<dbReference type="GeneID" id="302995477"/>
<comment type="subcellular location">
    <subcellularLocation>
        <location evidence="1">Cell membrane</location>
        <topology evidence="1">Multi-pass membrane protein</topology>
    </subcellularLocation>
</comment>
<evidence type="ECO:0000256" key="6">
    <source>
        <dbReference type="SAM" id="Phobius"/>
    </source>
</evidence>
<dbReference type="PANTHER" id="PTHR30294">
    <property type="entry name" value="MEMBRANE COMPONENT OF ABC TRANSPORTER YHHJ-RELATED"/>
    <property type="match status" value="1"/>
</dbReference>
<evidence type="ECO:0000256" key="5">
    <source>
        <dbReference type="ARBA" id="ARBA00023136"/>
    </source>
</evidence>
<dbReference type="GO" id="GO:0005886">
    <property type="term" value="C:plasma membrane"/>
    <property type="evidence" value="ECO:0007669"/>
    <property type="project" value="UniProtKB-SubCell"/>
</dbReference>
<dbReference type="InterPro" id="IPR051449">
    <property type="entry name" value="ABC-2_transporter_component"/>
</dbReference>
<feature type="transmembrane region" description="Helical" evidence="6">
    <location>
        <begin position="230"/>
        <end position="255"/>
    </location>
</feature>
<keyword evidence="3 6" id="KW-0812">Transmembrane</keyword>
<comment type="caution">
    <text evidence="8">The sequence shown here is derived from an EMBL/GenBank/DDBJ whole genome shotgun (WGS) entry which is preliminary data.</text>
</comment>
<accession>A0A4Y8VIB6</accession>
<keyword evidence="9" id="KW-1185">Reference proteome</keyword>
<keyword evidence="4 6" id="KW-1133">Transmembrane helix</keyword>
<keyword evidence="2" id="KW-1003">Cell membrane</keyword>
<gene>
    <name evidence="8" type="ORF">EXN75_09275</name>
</gene>
<proteinExistence type="predicted"/>
<dbReference type="Gene3D" id="3.40.1710.10">
    <property type="entry name" value="abc type-2 transporter like domain"/>
    <property type="match status" value="1"/>
</dbReference>
<feature type="transmembrane region" description="Helical" evidence="6">
    <location>
        <begin position="186"/>
        <end position="209"/>
    </location>
</feature>
<name>A0A4Y8VIB6_9BACT</name>
<organism evidence="8 9">
    <name type="scientific">Segatella hominis</name>
    <dbReference type="NCBI Taxonomy" id="2518605"/>
    <lineage>
        <taxon>Bacteria</taxon>
        <taxon>Pseudomonadati</taxon>
        <taxon>Bacteroidota</taxon>
        <taxon>Bacteroidia</taxon>
        <taxon>Bacteroidales</taxon>
        <taxon>Prevotellaceae</taxon>
        <taxon>Segatella</taxon>
    </lineage>
</organism>
<dbReference type="Pfam" id="PF12698">
    <property type="entry name" value="ABC2_membrane_3"/>
    <property type="match status" value="1"/>
</dbReference>
<evidence type="ECO:0000256" key="2">
    <source>
        <dbReference type="ARBA" id="ARBA00022475"/>
    </source>
</evidence>
<protein>
    <submittedName>
        <fullName evidence="8">ABC transporter permease</fullName>
    </submittedName>
</protein>
<feature type="transmembrane region" description="Helical" evidence="6">
    <location>
        <begin position="356"/>
        <end position="376"/>
    </location>
</feature>
<evidence type="ECO:0000256" key="1">
    <source>
        <dbReference type="ARBA" id="ARBA00004651"/>
    </source>
</evidence>
<keyword evidence="5 6" id="KW-0472">Membrane</keyword>